<evidence type="ECO:0000256" key="1">
    <source>
        <dbReference type="SAM" id="MobiDB-lite"/>
    </source>
</evidence>
<gene>
    <name evidence="3" type="ORF">OJ996_17335</name>
</gene>
<name>A0ABT3G675_9BACT</name>
<dbReference type="InterPro" id="IPR048310">
    <property type="entry name" value="GxGYxYP_N_2nd"/>
</dbReference>
<dbReference type="Pfam" id="PF00754">
    <property type="entry name" value="F5_F8_type_C"/>
    <property type="match status" value="1"/>
</dbReference>
<dbReference type="InterPro" id="IPR000421">
    <property type="entry name" value="FA58C"/>
</dbReference>
<accession>A0ABT3G675</accession>
<dbReference type="EMBL" id="JAPDDR010000009">
    <property type="protein sequence ID" value="MCW1915351.1"/>
    <property type="molecule type" value="Genomic_DNA"/>
</dbReference>
<evidence type="ECO:0000259" key="2">
    <source>
        <dbReference type="PROSITE" id="PS50022"/>
    </source>
</evidence>
<dbReference type="SUPFAM" id="SSF56726">
    <property type="entry name" value="DNA topoisomerase IV, alpha subunit"/>
    <property type="match status" value="1"/>
</dbReference>
<dbReference type="Pfam" id="PF09983">
    <property type="entry name" value="JetD_C"/>
    <property type="match status" value="1"/>
</dbReference>
<feature type="region of interest" description="Disordered" evidence="1">
    <location>
        <begin position="186"/>
        <end position="219"/>
    </location>
</feature>
<dbReference type="PROSITE" id="PS50022">
    <property type="entry name" value="FA58C_3"/>
    <property type="match status" value="1"/>
</dbReference>
<dbReference type="Pfam" id="PF20958">
    <property type="entry name" value="GxGYxYP_N_3rd"/>
    <property type="match status" value="1"/>
</dbReference>
<organism evidence="3 4">
    <name type="scientific">Luteolibacter rhizosphaerae</name>
    <dbReference type="NCBI Taxonomy" id="2989719"/>
    <lineage>
        <taxon>Bacteria</taxon>
        <taxon>Pseudomonadati</taxon>
        <taxon>Verrucomicrobiota</taxon>
        <taxon>Verrucomicrobiia</taxon>
        <taxon>Verrucomicrobiales</taxon>
        <taxon>Verrucomicrobiaceae</taxon>
        <taxon>Luteolibacter</taxon>
    </lineage>
</organism>
<proteinExistence type="predicted"/>
<keyword evidence="3" id="KW-0378">Hydrolase</keyword>
<dbReference type="SUPFAM" id="SSF49785">
    <property type="entry name" value="Galactose-binding domain-like"/>
    <property type="match status" value="1"/>
</dbReference>
<comment type="caution">
    <text evidence="3">The sequence shown here is derived from an EMBL/GenBank/DDBJ whole genome shotgun (WGS) entry which is preliminary data.</text>
</comment>
<dbReference type="Pfam" id="PF14323">
    <property type="entry name" value="GxGYxYP_C"/>
    <property type="match status" value="1"/>
</dbReference>
<evidence type="ECO:0000313" key="3">
    <source>
        <dbReference type="EMBL" id="MCW1915351.1"/>
    </source>
</evidence>
<dbReference type="InterPro" id="IPR036078">
    <property type="entry name" value="Spo11/TopoVI_A_sf"/>
</dbReference>
<dbReference type="Proteomes" id="UP001165653">
    <property type="component" value="Unassembled WGS sequence"/>
</dbReference>
<dbReference type="PANTHER" id="PTHR37321">
    <property type="entry name" value="EXPORTED PROTEIN-RELATED"/>
    <property type="match status" value="1"/>
</dbReference>
<dbReference type="Gene3D" id="3.20.20.490">
    <property type="entry name" value="GxGYxYP glycoside hydrolase, C-terminal domain"/>
    <property type="match status" value="1"/>
</dbReference>
<dbReference type="Pfam" id="PF20957">
    <property type="entry name" value="GxGYxYP_N_2nd"/>
    <property type="match status" value="1"/>
</dbReference>
<evidence type="ECO:0000313" key="4">
    <source>
        <dbReference type="Proteomes" id="UP001165653"/>
    </source>
</evidence>
<dbReference type="PANTHER" id="PTHR37321:SF1">
    <property type="entry name" value="EXPORTED PROTEIN"/>
    <property type="match status" value="1"/>
</dbReference>
<dbReference type="Gene3D" id="3.40.1360.10">
    <property type="match status" value="1"/>
</dbReference>
<dbReference type="InterPro" id="IPR025832">
    <property type="entry name" value="GxGYxYP_C"/>
</dbReference>
<reference evidence="3" key="1">
    <citation type="submission" date="2022-10" db="EMBL/GenBank/DDBJ databases">
        <title>Luteolibacter sp. GHJ8, whole genome shotgun sequencing project.</title>
        <authorList>
            <person name="Zhao G."/>
            <person name="Shen L."/>
        </authorList>
    </citation>
    <scope>NUCLEOTIDE SEQUENCE</scope>
    <source>
        <strain evidence="3">GHJ8</strain>
    </source>
</reference>
<dbReference type="InterPro" id="IPR024534">
    <property type="entry name" value="JetD_C"/>
</dbReference>
<feature type="domain" description="F5/8 type C" evidence="2">
    <location>
        <begin position="791"/>
        <end position="933"/>
    </location>
</feature>
<dbReference type="Gene3D" id="2.60.120.260">
    <property type="entry name" value="Galactose-binding domain-like"/>
    <property type="match status" value="1"/>
</dbReference>
<sequence>MICGDSKRLQSLEGRLLPLLSEITGHASFEDFGILPKPRSVTFQGPLLLARGEALLDFSAFPAPHTLSAANLPGASLHTSAPLCLTVENEDVFLELAKRNPGVLLVLTSFPGSATLQFLSLLPAALPFHHFGDTDPAGFDILRDLRAKTGREVRPFLMDFRPSESAPLLSPEELLILERLTGANELQRAPSPARRHPARKPERGLRTGVHPCRGSDRCPPHSHLRIDPLTRLHERSAPSTSFHLPTMIDLSKSILLLALAGLSSAEPANRYLAYPQVSNRSEGLAWPKGQAIPTFATPAPVQDTIMIQDLSKDEQITFSALQGRVNRKQPRLFLANRRSEEGPFTWLETAGLDRKMFAPQTKHDLLAKYAAEIDGVVLYNPDLSPHYRNLAGTLAPQLNAIPVTPAIYEEIKKAGIDLKVLEDLTKLTLTTPLEIYGHMLEHYWPKSEKRIILSSKPHDERGGGDYHHTRDIAAATGAAVVWLDTRVPEERDLLRRFFAGMKAGDAIALGWYATERTGITTASEFGIGTMPSDHFMNASVLAGTDHKIKIPAVPKKPALQNKVYVAIFISDGDNIQYNQHAMRRNWDRISGDRGKVPLNWTIAPGLVDIAPVIMNYYYGSATPQDCFVTGPSGMGYLMPTNTLIEPGAPLGESLKDPAMMDGYTRMTETYLQRSGLRVVTIWDDASSPLRAAYERNCRNLYGATVQNFKDQPSVAGSVENDRVPFDKLQIPYTGSYEHIVGSLSRNIRHWDGAAPLFLSYQVDVWGQMRANRVIELRDQMEREFPGKVEFVRADHYFNLHNEAKGLAHNLSMSPDTKGPEELLDGTAATLWTADSPGEQTAQFDLGMNRQLKRVVIRHAGDSGMDPSLNTRSLVLESSTDGQEWKQLAAHEDNRDNVSDLDLEPKDAKHLRIRISNPGSDSIARIADVEIFGSKP</sequence>
<dbReference type="GO" id="GO:0016787">
    <property type="term" value="F:hydrolase activity"/>
    <property type="evidence" value="ECO:0007669"/>
    <property type="project" value="UniProtKB-KW"/>
</dbReference>
<dbReference type="RefSeq" id="WP_264514899.1">
    <property type="nucleotide sequence ID" value="NZ_JAPDDR010000009.1"/>
</dbReference>
<dbReference type="InterPro" id="IPR038410">
    <property type="entry name" value="GxGYxYP_C_sf"/>
</dbReference>
<dbReference type="InterPro" id="IPR008979">
    <property type="entry name" value="Galactose-bd-like_sf"/>
</dbReference>
<protein>
    <submittedName>
        <fullName evidence="3">GxGYxYP family putative glycoside hydrolase</fullName>
    </submittedName>
</protein>
<keyword evidence="4" id="KW-1185">Reference proteome</keyword>
<dbReference type="InterPro" id="IPR048309">
    <property type="entry name" value="GxGYxYP_N_3rd"/>
</dbReference>